<dbReference type="RefSeq" id="WP_251873760.1">
    <property type="nucleotide sequence ID" value="NZ_CP098755.1"/>
</dbReference>
<dbReference type="SMART" id="SM00138">
    <property type="entry name" value="MeTrc"/>
    <property type="match status" value="1"/>
</dbReference>
<dbReference type="Gene3D" id="3.40.50.150">
    <property type="entry name" value="Vaccinia Virus protein VP39"/>
    <property type="match status" value="1"/>
</dbReference>
<dbReference type="PANTHER" id="PTHR24422:SF8">
    <property type="entry name" value="CHEMOTAXIS PROTEIN"/>
    <property type="match status" value="1"/>
</dbReference>
<sequence length="293" mass="34593">MTERGERAIQQKHPLVQEAQTNDELEKIEITLLLEGIYRKYGYDFRNYNYPAIRRRIWHRIRIEKMHTISALQEKVLHDPAMMEKLFGDFSINVTEMFRDPSFFLAFRQKIVPALRELPFIRIWHAGCSTGQEVFSMAILLHEEGLLSKTRLYATDMNEQVLKKASKGIFPLQKMQLYTKNYLRAGGKRAFSEYYHVKKDTVQFQSFLRDNMVFAQHNLVTDRSFNEFHTIICRNVMIYFNHSLQDHVHQLFYESLCTNGFLGLGDKEGVVFTTHANGYEEVDGTEKLYRKLQ</sequence>
<name>A0ABY4WHS8_9BACL</name>
<dbReference type="InterPro" id="IPR029063">
    <property type="entry name" value="SAM-dependent_MTases_sf"/>
</dbReference>
<keyword evidence="3" id="KW-1185">Reference proteome</keyword>
<dbReference type="PANTHER" id="PTHR24422">
    <property type="entry name" value="CHEMOTAXIS PROTEIN METHYLTRANSFERASE"/>
    <property type="match status" value="1"/>
</dbReference>
<accession>A0ABY4WHS8</accession>
<dbReference type="Pfam" id="PF01739">
    <property type="entry name" value="CheR"/>
    <property type="match status" value="1"/>
</dbReference>
<reference evidence="2" key="1">
    <citation type="submission" date="2022-06" db="EMBL/GenBank/DDBJ databases">
        <title>Genome sequencing of Brevibacillus sp. BB3-R1.</title>
        <authorList>
            <person name="Heo J."/>
            <person name="Lee D."/>
            <person name="Won M."/>
            <person name="Han B.-H."/>
            <person name="Hong S.-B."/>
            <person name="Kwon S.-W."/>
        </authorList>
    </citation>
    <scope>NUCLEOTIDE SEQUENCE</scope>
    <source>
        <strain evidence="2">BB3-R1</strain>
    </source>
</reference>
<dbReference type="PROSITE" id="PS50123">
    <property type="entry name" value="CHER"/>
    <property type="match status" value="1"/>
</dbReference>
<dbReference type="SUPFAM" id="SSF47757">
    <property type="entry name" value="Chemotaxis receptor methyltransferase CheR, N-terminal domain"/>
    <property type="match status" value="1"/>
</dbReference>
<dbReference type="Proteomes" id="UP001056500">
    <property type="component" value="Chromosome"/>
</dbReference>
<dbReference type="InterPro" id="IPR050903">
    <property type="entry name" value="Bact_Chemotaxis_MeTrfase"/>
</dbReference>
<feature type="domain" description="CheR-type methyltransferase" evidence="1">
    <location>
        <begin position="18"/>
        <end position="292"/>
    </location>
</feature>
<gene>
    <name evidence="2" type="ORF">NDK47_04955</name>
</gene>
<evidence type="ECO:0000259" key="1">
    <source>
        <dbReference type="PROSITE" id="PS50123"/>
    </source>
</evidence>
<dbReference type="Pfam" id="PF03705">
    <property type="entry name" value="CheR_N"/>
    <property type="match status" value="1"/>
</dbReference>
<dbReference type="SUPFAM" id="SSF53335">
    <property type="entry name" value="S-adenosyl-L-methionine-dependent methyltransferases"/>
    <property type="match status" value="1"/>
</dbReference>
<dbReference type="InterPro" id="IPR022641">
    <property type="entry name" value="CheR_N"/>
</dbReference>
<protein>
    <submittedName>
        <fullName evidence="2">Protein-glutamate O-methyltransferase CheR</fullName>
    </submittedName>
</protein>
<organism evidence="2 3">
    <name type="scientific">Brevibacillus ruminantium</name>
    <dbReference type="NCBI Taxonomy" id="2950604"/>
    <lineage>
        <taxon>Bacteria</taxon>
        <taxon>Bacillati</taxon>
        <taxon>Bacillota</taxon>
        <taxon>Bacilli</taxon>
        <taxon>Bacillales</taxon>
        <taxon>Paenibacillaceae</taxon>
        <taxon>Brevibacillus</taxon>
    </lineage>
</organism>
<proteinExistence type="predicted"/>
<dbReference type="EMBL" id="CP098755">
    <property type="protein sequence ID" value="USG66652.1"/>
    <property type="molecule type" value="Genomic_DNA"/>
</dbReference>
<evidence type="ECO:0000313" key="2">
    <source>
        <dbReference type="EMBL" id="USG66652.1"/>
    </source>
</evidence>
<dbReference type="InterPro" id="IPR022642">
    <property type="entry name" value="CheR_C"/>
</dbReference>
<dbReference type="PRINTS" id="PR00996">
    <property type="entry name" value="CHERMTFRASE"/>
</dbReference>
<evidence type="ECO:0000313" key="3">
    <source>
        <dbReference type="Proteomes" id="UP001056500"/>
    </source>
</evidence>
<dbReference type="InterPro" id="IPR000780">
    <property type="entry name" value="CheR_MeTrfase"/>
</dbReference>